<proteinExistence type="predicted"/>
<reference evidence="2" key="1">
    <citation type="journal article" date="2019" name="Plant Biotechnol. J.">
        <title>Genome sequencing of the Australian wild diploid species Gossypium australe highlights disease resistance and delayed gland morphogenesis.</title>
        <authorList>
            <person name="Cai Y."/>
            <person name="Cai X."/>
            <person name="Wang Q."/>
            <person name="Wang P."/>
            <person name="Zhang Y."/>
            <person name="Cai C."/>
            <person name="Xu Y."/>
            <person name="Wang K."/>
            <person name="Zhou Z."/>
            <person name="Wang C."/>
            <person name="Geng S."/>
            <person name="Li B."/>
            <person name="Dong Q."/>
            <person name="Hou Y."/>
            <person name="Wang H."/>
            <person name="Ai P."/>
            <person name="Liu Z."/>
            <person name="Yi F."/>
            <person name="Sun M."/>
            <person name="An G."/>
            <person name="Cheng J."/>
            <person name="Zhang Y."/>
            <person name="Shi Q."/>
            <person name="Xie Y."/>
            <person name="Shi X."/>
            <person name="Chang Y."/>
            <person name="Huang F."/>
            <person name="Chen Y."/>
            <person name="Hong S."/>
            <person name="Mi L."/>
            <person name="Sun Q."/>
            <person name="Zhang L."/>
            <person name="Zhou B."/>
            <person name="Peng R."/>
            <person name="Zhang X."/>
            <person name="Liu F."/>
        </authorList>
    </citation>
    <scope>NUCLEOTIDE SEQUENCE [LARGE SCALE GENOMIC DNA]</scope>
    <source>
        <strain evidence="2">cv. PA1801</strain>
    </source>
</reference>
<organism evidence="1 2">
    <name type="scientific">Gossypium australe</name>
    <dbReference type="NCBI Taxonomy" id="47621"/>
    <lineage>
        <taxon>Eukaryota</taxon>
        <taxon>Viridiplantae</taxon>
        <taxon>Streptophyta</taxon>
        <taxon>Embryophyta</taxon>
        <taxon>Tracheophyta</taxon>
        <taxon>Spermatophyta</taxon>
        <taxon>Magnoliopsida</taxon>
        <taxon>eudicotyledons</taxon>
        <taxon>Gunneridae</taxon>
        <taxon>Pentapetalae</taxon>
        <taxon>rosids</taxon>
        <taxon>malvids</taxon>
        <taxon>Malvales</taxon>
        <taxon>Malvaceae</taxon>
        <taxon>Malvoideae</taxon>
        <taxon>Gossypium</taxon>
    </lineage>
</organism>
<comment type="caution">
    <text evidence="1">The sequence shown here is derived from an EMBL/GenBank/DDBJ whole genome shotgun (WGS) entry which is preliminary data.</text>
</comment>
<dbReference type="AlphaFoldDB" id="A0A5B6UJ26"/>
<evidence type="ECO:0000313" key="1">
    <source>
        <dbReference type="EMBL" id="KAA3456877.1"/>
    </source>
</evidence>
<sequence>MNARRNHRGNIVDDKEEKDITVEVGDNQNNQQLPAAFAPQTMYDYAKPTLIGAESSIVRPTIAVNNFELKPNTI</sequence>
<accession>A0A5B6UJ26</accession>
<keyword evidence="2" id="KW-1185">Reference proteome</keyword>
<dbReference type="Proteomes" id="UP000325315">
    <property type="component" value="Unassembled WGS sequence"/>
</dbReference>
<dbReference type="EMBL" id="SMMG02000011">
    <property type="protein sequence ID" value="KAA3456877.1"/>
    <property type="molecule type" value="Genomic_DNA"/>
</dbReference>
<evidence type="ECO:0000313" key="2">
    <source>
        <dbReference type="Proteomes" id="UP000325315"/>
    </source>
</evidence>
<dbReference type="OrthoDB" id="1740797at2759"/>
<gene>
    <name evidence="1" type="ORF">EPI10_003622</name>
</gene>
<protein>
    <submittedName>
        <fullName evidence="1">Transcription factor bHLH112-like protein</fullName>
    </submittedName>
</protein>
<name>A0A5B6UJ26_9ROSI</name>